<proteinExistence type="predicted"/>
<feature type="region of interest" description="Disordered" evidence="1">
    <location>
        <begin position="1"/>
        <end position="24"/>
    </location>
</feature>
<dbReference type="VEuPathDB" id="VectorBase:CSON007164"/>
<organism evidence="2">
    <name type="scientific">Culicoides sonorensis</name>
    <name type="common">Biting midge</name>
    <dbReference type="NCBI Taxonomy" id="179676"/>
    <lineage>
        <taxon>Eukaryota</taxon>
        <taxon>Metazoa</taxon>
        <taxon>Ecdysozoa</taxon>
        <taxon>Arthropoda</taxon>
        <taxon>Hexapoda</taxon>
        <taxon>Insecta</taxon>
        <taxon>Pterygota</taxon>
        <taxon>Neoptera</taxon>
        <taxon>Endopterygota</taxon>
        <taxon>Diptera</taxon>
        <taxon>Nematocera</taxon>
        <taxon>Chironomoidea</taxon>
        <taxon>Ceratopogonidae</taxon>
        <taxon>Ceratopogoninae</taxon>
        <taxon>Culicoides</taxon>
        <taxon>Monoculicoides</taxon>
    </lineage>
</organism>
<reference evidence="2" key="1">
    <citation type="submission" date="2018-07" db="EMBL/GenBank/DDBJ databases">
        <authorList>
            <person name="Quirk P.G."/>
            <person name="Krulwich T.A."/>
        </authorList>
    </citation>
    <scope>NUCLEOTIDE SEQUENCE</scope>
</reference>
<protein>
    <submittedName>
        <fullName evidence="2">CSON007164 protein</fullName>
    </submittedName>
</protein>
<evidence type="ECO:0000256" key="1">
    <source>
        <dbReference type="SAM" id="MobiDB-lite"/>
    </source>
</evidence>
<accession>A0A336LJI3</accession>
<dbReference type="AlphaFoldDB" id="A0A336LJI3"/>
<gene>
    <name evidence="2" type="primary">CSON007164</name>
</gene>
<dbReference type="EMBL" id="UFQT01000026">
    <property type="protein sequence ID" value="SSX18060.1"/>
    <property type="molecule type" value="Genomic_DNA"/>
</dbReference>
<evidence type="ECO:0000313" key="2">
    <source>
        <dbReference type="EMBL" id="SSX18060.1"/>
    </source>
</evidence>
<sequence>MNQSEKSNEESIVNIEESTHGNNVTEEEMILNNLSQITFNAPSQSDENKSDVCNENLEELIKLQELNGVDLGHSLHSRQTGTKIVEFLSRTFRKKIYNYIIEQKSRISIMIDEATTVSSKAVLIVFLKCAINNESTTIFLDLI</sequence>
<name>A0A336LJI3_CULSO</name>